<protein>
    <submittedName>
        <fullName evidence="2">Uncharacterized protein</fullName>
    </submittedName>
</protein>
<organism evidence="2 3">
    <name type="scientific">Ciona intestinalis</name>
    <name type="common">Transparent sea squirt</name>
    <name type="synonym">Ascidia intestinalis</name>
    <dbReference type="NCBI Taxonomy" id="7719"/>
    <lineage>
        <taxon>Eukaryota</taxon>
        <taxon>Metazoa</taxon>
        <taxon>Chordata</taxon>
        <taxon>Tunicata</taxon>
        <taxon>Ascidiacea</taxon>
        <taxon>Phlebobranchia</taxon>
        <taxon>Cionidae</taxon>
        <taxon>Ciona</taxon>
    </lineage>
</organism>
<evidence type="ECO:0000313" key="3">
    <source>
        <dbReference type="Proteomes" id="UP000008144"/>
    </source>
</evidence>
<reference evidence="2" key="3">
    <citation type="submission" date="2025-08" db="UniProtKB">
        <authorList>
            <consortium name="Ensembl"/>
        </authorList>
    </citation>
    <scope>IDENTIFICATION</scope>
</reference>
<dbReference type="Ensembl" id="ENSCINT00000033737.1">
    <property type="protein sequence ID" value="ENSCINP00000029903.1"/>
    <property type="gene ID" value="ENSCING00000021928.1"/>
</dbReference>
<dbReference type="EMBL" id="EAAA01001789">
    <property type="status" value="NOT_ANNOTATED_CDS"/>
    <property type="molecule type" value="Genomic_DNA"/>
</dbReference>
<dbReference type="InParanoid" id="H2XJS1"/>
<reference evidence="3" key="1">
    <citation type="journal article" date="2002" name="Science">
        <title>The draft genome of Ciona intestinalis: insights into chordate and vertebrate origins.</title>
        <authorList>
            <person name="Dehal P."/>
            <person name="Satou Y."/>
            <person name="Campbell R.K."/>
            <person name="Chapman J."/>
            <person name="Degnan B."/>
            <person name="De Tomaso A."/>
            <person name="Davidson B."/>
            <person name="Di Gregorio A."/>
            <person name="Gelpke M."/>
            <person name="Goodstein D.M."/>
            <person name="Harafuji N."/>
            <person name="Hastings K.E."/>
            <person name="Ho I."/>
            <person name="Hotta K."/>
            <person name="Huang W."/>
            <person name="Kawashima T."/>
            <person name="Lemaire P."/>
            <person name="Martinez D."/>
            <person name="Meinertzhagen I.A."/>
            <person name="Necula S."/>
            <person name="Nonaka M."/>
            <person name="Putnam N."/>
            <person name="Rash S."/>
            <person name="Saiga H."/>
            <person name="Satake M."/>
            <person name="Terry A."/>
            <person name="Yamada L."/>
            <person name="Wang H.G."/>
            <person name="Awazu S."/>
            <person name="Azumi K."/>
            <person name="Boore J."/>
            <person name="Branno M."/>
            <person name="Chin-Bow S."/>
            <person name="DeSantis R."/>
            <person name="Doyle S."/>
            <person name="Francino P."/>
            <person name="Keys D.N."/>
            <person name="Haga S."/>
            <person name="Hayashi H."/>
            <person name="Hino K."/>
            <person name="Imai K.S."/>
            <person name="Inaba K."/>
            <person name="Kano S."/>
            <person name="Kobayashi K."/>
            <person name="Kobayashi M."/>
            <person name="Lee B.I."/>
            <person name="Makabe K.W."/>
            <person name="Manohar C."/>
            <person name="Matassi G."/>
            <person name="Medina M."/>
            <person name="Mochizuki Y."/>
            <person name="Mount S."/>
            <person name="Morishita T."/>
            <person name="Miura S."/>
            <person name="Nakayama A."/>
            <person name="Nishizaka S."/>
            <person name="Nomoto H."/>
            <person name="Ohta F."/>
            <person name="Oishi K."/>
            <person name="Rigoutsos I."/>
            <person name="Sano M."/>
            <person name="Sasaki A."/>
            <person name="Sasakura Y."/>
            <person name="Shoguchi E."/>
            <person name="Shin-i T."/>
            <person name="Spagnuolo A."/>
            <person name="Stainier D."/>
            <person name="Suzuki M.M."/>
            <person name="Tassy O."/>
            <person name="Takatori N."/>
            <person name="Tokuoka M."/>
            <person name="Yagi K."/>
            <person name="Yoshizaki F."/>
            <person name="Wada S."/>
            <person name="Zhang C."/>
            <person name="Hyatt P.D."/>
            <person name="Larimer F."/>
            <person name="Detter C."/>
            <person name="Doggett N."/>
            <person name="Glavina T."/>
            <person name="Hawkins T."/>
            <person name="Richardson P."/>
            <person name="Lucas S."/>
            <person name="Kohara Y."/>
            <person name="Levine M."/>
            <person name="Satoh N."/>
            <person name="Rokhsar D.S."/>
        </authorList>
    </citation>
    <scope>NUCLEOTIDE SEQUENCE [LARGE SCALE GENOMIC DNA]</scope>
</reference>
<proteinExistence type="predicted"/>
<dbReference type="Proteomes" id="UP000008144">
    <property type="component" value="Chromosome 3"/>
</dbReference>
<reference evidence="2" key="4">
    <citation type="submission" date="2025-09" db="UniProtKB">
        <authorList>
            <consortium name="Ensembl"/>
        </authorList>
    </citation>
    <scope>IDENTIFICATION</scope>
</reference>
<feature type="compositionally biased region" description="Basic and acidic residues" evidence="1">
    <location>
        <begin position="61"/>
        <end position="71"/>
    </location>
</feature>
<evidence type="ECO:0000313" key="2">
    <source>
        <dbReference type="Ensembl" id="ENSCINP00000029903.1"/>
    </source>
</evidence>
<sequence>ARKSCAQSSVNAVEYNLHLVPAPPPSTSKERLLHFKPALFSKPQAQFWRTHKHGGKQDTPTSDRKLSTVCP</sequence>
<dbReference type="HOGENOM" id="CLU_2746500_0_0_1"/>
<dbReference type="AlphaFoldDB" id="H2XJS1"/>
<evidence type="ECO:0000256" key="1">
    <source>
        <dbReference type="SAM" id="MobiDB-lite"/>
    </source>
</evidence>
<keyword evidence="3" id="KW-1185">Reference proteome</keyword>
<name>H2XJS1_CIOIN</name>
<reference evidence="2" key="2">
    <citation type="journal article" date="2008" name="Genome Biol.">
        <title>Improved genome assembly and evidence-based global gene model set for the chordate Ciona intestinalis: new insight into intron and operon populations.</title>
        <authorList>
            <person name="Satou Y."/>
            <person name="Mineta K."/>
            <person name="Ogasawara M."/>
            <person name="Sasakura Y."/>
            <person name="Shoguchi E."/>
            <person name="Ueno K."/>
            <person name="Yamada L."/>
            <person name="Matsumoto J."/>
            <person name="Wasserscheid J."/>
            <person name="Dewar K."/>
            <person name="Wiley G.B."/>
            <person name="Macmil S.L."/>
            <person name="Roe B.A."/>
            <person name="Zeller R.W."/>
            <person name="Hastings K.E."/>
            <person name="Lemaire P."/>
            <person name="Lindquist E."/>
            <person name="Endo T."/>
            <person name="Hotta K."/>
            <person name="Inaba K."/>
        </authorList>
    </citation>
    <scope>NUCLEOTIDE SEQUENCE [LARGE SCALE GENOMIC DNA]</scope>
    <source>
        <strain evidence="2">wild type</strain>
    </source>
</reference>
<feature type="region of interest" description="Disordered" evidence="1">
    <location>
        <begin position="50"/>
        <end position="71"/>
    </location>
</feature>
<accession>H2XJS1</accession>